<dbReference type="InterPro" id="IPR039420">
    <property type="entry name" value="WalR-like"/>
</dbReference>
<protein>
    <submittedName>
        <fullName evidence="5">Response regulator transcription factor</fullName>
    </submittedName>
</protein>
<keyword evidence="6" id="KW-1185">Reference proteome</keyword>
<dbReference type="SUPFAM" id="SSF46894">
    <property type="entry name" value="C-terminal effector domain of the bipartite response regulators"/>
    <property type="match status" value="1"/>
</dbReference>
<gene>
    <name evidence="5" type="ORF">PCC79_04170</name>
</gene>
<proteinExistence type="predicted"/>
<evidence type="ECO:0000313" key="5">
    <source>
        <dbReference type="EMBL" id="WZW99405.1"/>
    </source>
</evidence>
<dbReference type="InterPro" id="IPR001789">
    <property type="entry name" value="Sig_transdc_resp-reg_receiver"/>
</dbReference>
<evidence type="ECO:0000313" key="6">
    <source>
        <dbReference type="Proteomes" id="UP001434337"/>
    </source>
</evidence>
<organism evidence="5 6">
    <name type="scientific">Propioniciclava soli</name>
    <dbReference type="NCBI Taxonomy" id="2775081"/>
    <lineage>
        <taxon>Bacteria</taxon>
        <taxon>Bacillati</taxon>
        <taxon>Actinomycetota</taxon>
        <taxon>Actinomycetes</taxon>
        <taxon>Propionibacteriales</taxon>
        <taxon>Propionibacteriaceae</taxon>
        <taxon>Propioniciclava</taxon>
    </lineage>
</organism>
<dbReference type="CDD" id="cd06170">
    <property type="entry name" value="LuxR_C_like"/>
    <property type="match status" value="1"/>
</dbReference>
<evidence type="ECO:0000256" key="3">
    <source>
        <dbReference type="SAM" id="MobiDB-lite"/>
    </source>
</evidence>
<feature type="modified residue" description="4-aspartylphosphate" evidence="2">
    <location>
        <position position="91"/>
    </location>
</feature>
<accession>A0ABZ3C9Z4</accession>
<dbReference type="Gene3D" id="3.40.50.2300">
    <property type="match status" value="1"/>
</dbReference>
<evidence type="ECO:0000256" key="2">
    <source>
        <dbReference type="PROSITE-ProRule" id="PRU00169"/>
    </source>
</evidence>
<keyword evidence="1" id="KW-0238">DNA-binding</keyword>
<reference evidence="5 6" key="1">
    <citation type="journal article" date="2023" name="Environ Microbiome">
        <title>A coral-associated actinobacterium mitigates coral bleaching under heat stress.</title>
        <authorList>
            <person name="Li J."/>
            <person name="Zou Y."/>
            <person name="Li Q."/>
            <person name="Zhang J."/>
            <person name="Bourne D.G."/>
            <person name="Lyu Y."/>
            <person name="Liu C."/>
            <person name="Zhang S."/>
        </authorList>
    </citation>
    <scope>NUCLEOTIDE SEQUENCE [LARGE SCALE GENOMIC DNA]</scope>
    <source>
        <strain evidence="5 6">SCSIO 13291</strain>
    </source>
</reference>
<name>A0ABZ3C9Z4_9ACTN</name>
<evidence type="ECO:0000259" key="4">
    <source>
        <dbReference type="PROSITE" id="PS50110"/>
    </source>
</evidence>
<dbReference type="RefSeq" id="WP_342373110.1">
    <property type="nucleotide sequence ID" value="NZ_CP115965.1"/>
</dbReference>
<dbReference type="InterPro" id="IPR011006">
    <property type="entry name" value="CheY-like_superfamily"/>
</dbReference>
<dbReference type="SMART" id="SM00421">
    <property type="entry name" value="HTH_LUXR"/>
    <property type="match status" value="1"/>
</dbReference>
<dbReference type="PROSITE" id="PS50110">
    <property type="entry name" value="RESPONSE_REGULATORY"/>
    <property type="match status" value="1"/>
</dbReference>
<feature type="region of interest" description="Disordered" evidence="3">
    <location>
        <begin position="1"/>
        <end position="36"/>
    </location>
</feature>
<dbReference type="InterPro" id="IPR016032">
    <property type="entry name" value="Sig_transdc_resp-reg_C-effctor"/>
</dbReference>
<dbReference type="PRINTS" id="PR00038">
    <property type="entry name" value="HTHLUXR"/>
</dbReference>
<dbReference type="Proteomes" id="UP001434337">
    <property type="component" value="Chromosome"/>
</dbReference>
<dbReference type="SUPFAM" id="SSF52172">
    <property type="entry name" value="CheY-like"/>
    <property type="match status" value="1"/>
</dbReference>
<dbReference type="EMBL" id="CP115965">
    <property type="protein sequence ID" value="WZW99405.1"/>
    <property type="molecule type" value="Genomic_DNA"/>
</dbReference>
<feature type="compositionally biased region" description="Pro residues" evidence="3">
    <location>
        <begin position="1"/>
        <end position="32"/>
    </location>
</feature>
<evidence type="ECO:0000256" key="1">
    <source>
        <dbReference type="ARBA" id="ARBA00023125"/>
    </source>
</evidence>
<dbReference type="Pfam" id="PF00196">
    <property type="entry name" value="GerE"/>
    <property type="match status" value="1"/>
</dbReference>
<feature type="domain" description="Response regulatory" evidence="4">
    <location>
        <begin position="41"/>
        <end position="155"/>
    </location>
</feature>
<dbReference type="PANTHER" id="PTHR43214">
    <property type="entry name" value="TWO-COMPONENT RESPONSE REGULATOR"/>
    <property type="match status" value="1"/>
</dbReference>
<sequence length="252" mass="26781">MTPPAPTPPVRPPRPPSPLRPTPSTPATPPADPAAASQPIKTAIIDDHEAIRVGMGHALAGARGVQFVGGTETVEGFLDGDYADVDVVLLDLQLGDGSDPKDNAETLRAEGFRVLVYSIADNVRLLRRALAGGADGVCRKADPISETVDAIVAVHSGQQVISQEILSAIEGDATYVAAALGPREREVLSLYAAGLEIPEIGRTLYITENSVKEYLKRIRAKYTQVDRPAASKLELFRRAVEDGIVPPVEPQV</sequence>
<keyword evidence="2" id="KW-0597">Phosphoprotein</keyword>
<dbReference type="InterPro" id="IPR000792">
    <property type="entry name" value="Tscrpt_reg_LuxR_C"/>
</dbReference>